<evidence type="ECO:0000313" key="2">
    <source>
        <dbReference type="EMBL" id="MFC5058935.1"/>
    </source>
</evidence>
<evidence type="ECO:0000313" key="3">
    <source>
        <dbReference type="Proteomes" id="UP001595833"/>
    </source>
</evidence>
<reference evidence="3" key="1">
    <citation type="journal article" date="2019" name="Int. J. Syst. Evol. Microbiol.">
        <title>The Global Catalogue of Microorganisms (GCM) 10K type strain sequencing project: providing services to taxonomists for standard genome sequencing and annotation.</title>
        <authorList>
            <consortium name="The Broad Institute Genomics Platform"/>
            <consortium name="The Broad Institute Genome Sequencing Center for Infectious Disease"/>
            <person name="Wu L."/>
            <person name="Ma J."/>
        </authorList>
    </citation>
    <scope>NUCLEOTIDE SEQUENCE [LARGE SCALE GENOMIC DNA]</scope>
    <source>
        <strain evidence="3">KCTC 12848</strain>
    </source>
</reference>
<organism evidence="2 3">
    <name type="scientific">Saccharothrix xinjiangensis</name>
    <dbReference type="NCBI Taxonomy" id="204798"/>
    <lineage>
        <taxon>Bacteria</taxon>
        <taxon>Bacillati</taxon>
        <taxon>Actinomycetota</taxon>
        <taxon>Actinomycetes</taxon>
        <taxon>Pseudonocardiales</taxon>
        <taxon>Pseudonocardiaceae</taxon>
        <taxon>Saccharothrix</taxon>
    </lineage>
</organism>
<protein>
    <submittedName>
        <fullName evidence="2">Uncharacterized protein</fullName>
    </submittedName>
</protein>
<dbReference type="EMBL" id="JBHSJB010000035">
    <property type="protein sequence ID" value="MFC5058935.1"/>
    <property type="molecule type" value="Genomic_DNA"/>
</dbReference>
<gene>
    <name evidence="2" type="ORF">ACFPFM_34920</name>
</gene>
<accession>A0ABV9Y8A6</accession>
<feature type="region of interest" description="Disordered" evidence="1">
    <location>
        <begin position="22"/>
        <end position="42"/>
    </location>
</feature>
<name>A0ABV9Y8A6_9PSEU</name>
<keyword evidence="3" id="KW-1185">Reference proteome</keyword>
<sequence length="56" mass="5914">MSTPEANTLAELIDDCTALPEELRVTGPTPPEPGAAAPWQVDDANYAQVADLDAYV</sequence>
<comment type="caution">
    <text evidence="2">The sequence shown here is derived from an EMBL/GenBank/DDBJ whole genome shotgun (WGS) entry which is preliminary data.</text>
</comment>
<dbReference type="Proteomes" id="UP001595833">
    <property type="component" value="Unassembled WGS sequence"/>
</dbReference>
<proteinExistence type="predicted"/>
<evidence type="ECO:0000256" key="1">
    <source>
        <dbReference type="SAM" id="MobiDB-lite"/>
    </source>
</evidence>
<dbReference type="RefSeq" id="WP_344039867.1">
    <property type="nucleotide sequence ID" value="NZ_BAAAKE010000019.1"/>
</dbReference>